<dbReference type="RefSeq" id="WP_005712754.1">
    <property type="nucleotide sequence ID" value="NC_011852.1"/>
</dbReference>
<evidence type="ECO:0000313" key="2">
    <source>
        <dbReference type="Proteomes" id="UP000006743"/>
    </source>
</evidence>
<reference evidence="1 2" key="1">
    <citation type="journal article" date="2009" name="J. Bacteriol.">
        <title>Complete genome sequence of Haemophilus parasuis SH0165.</title>
        <authorList>
            <person name="Yue M."/>
            <person name="Yang F."/>
            <person name="Yang J."/>
            <person name="Bei W."/>
            <person name="Cai X."/>
            <person name="Chen L."/>
            <person name="Dong J."/>
            <person name="Zhou R."/>
            <person name="Jin M."/>
            <person name="Jin Q."/>
            <person name="Chen H."/>
        </authorList>
    </citation>
    <scope>NUCLEOTIDE SEQUENCE [LARGE SCALE GENOMIC DNA]</scope>
    <source>
        <strain evidence="1 2">SH0165</strain>
    </source>
</reference>
<protein>
    <submittedName>
        <fullName evidence="1">Uncharacterized protein</fullName>
    </submittedName>
</protein>
<gene>
    <name evidence="1" type="ordered locus">HAPS_1774</name>
</gene>
<proteinExistence type="predicted"/>
<dbReference type="HOGENOM" id="CLU_2916101_0_0_6"/>
<dbReference type="AlphaFoldDB" id="B8F7I4"/>
<sequence length="61" mass="6494">MLNLTRRSLLLGLGGAAALAITPSIANSAGFKVRSAQYSTKDRQVGLAYARSNDGILWEKT</sequence>
<dbReference type="EMBL" id="CP001321">
    <property type="protein sequence ID" value="ACL33286.1"/>
    <property type="molecule type" value="Genomic_DNA"/>
</dbReference>
<dbReference type="InterPro" id="IPR006311">
    <property type="entry name" value="TAT_signal"/>
</dbReference>
<organism evidence="1 2">
    <name type="scientific">Glaesserella parasuis serovar 5 (strain SH0165)</name>
    <name type="common">Haemophilus parasuis</name>
    <dbReference type="NCBI Taxonomy" id="557723"/>
    <lineage>
        <taxon>Bacteria</taxon>
        <taxon>Pseudomonadati</taxon>
        <taxon>Pseudomonadota</taxon>
        <taxon>Gammaproteobacteria</taxon>
        <taxon>Pasteurellales</taxon>
        <taxon>Pasteurellaceae</taxon>
        <taxon>Glaesserella</taxon>
    </lineage>
</organism>
<dbReference type="KEGG" id="hap:HAPS_1774"/>
<name>B8F7I4_GLAP5</name>
<dbReference type="Proteomes" id="UP000006743">
    <property type="component" value="Chromosome"/>
</dbReference>
<evidence type="ECO:0000313" key="1">
    <source>
        <dbReference type="EMBL" id="ACL33286.1"/>
    </source>
</evidence>
<keyword evidence="2" id="KW-1185">Reference proteome</keyword>
<accession>B8F7I4</accession>
<dbReference type="PROSITE" id="PS51318">
    <property type="entry name" value="TAT"/>
    <property type="match status" value="1"/>
</dbReference>